<evidence type="ECO:0000256" key="12">
    <source>
        <dbReference type="RuleBase" id="RU003679"/>
    </source>
</evidence>
<evidence type="ECO:0000256" key="2">
    <source>
        <dbReference type="ARBA" id="ARBA00004271"/>
    </source>
</evidence>
<dbReference type="InterPro" id="IPR043159">
    <property type="entry name" value="Lectin_gal-bd_sf"/>
</dbReference>
<comment type="caution">
    <text evidence="16">The sequence shown here is derived from an EMBL/GenBank/DDBJ whole genome shotgun (WGS) entry which is preliminary data.</text>
</comment>
<dbReference type="InterPro" id="IPR017853">
    <property type="entry name" value="GH"/>
</dbReference>
<gene>
    <name evidence="16" type="ORF">Ahy_A08g037819</name>
</gene>
<dbReference type="Pfam" id="PF21467">
    <property type="entry name" value="BetaGal_gal-bd"/>
    <property type="match status" value="1"/>
</dbReference>
<dbReference type="STRING" id="3818.A0A445BS24"/>
<dbReference type="EMBL" id="SDMP01000008">
    <property type="protein sequence ID" value="RYR41431.1"/>
    <property type="molecule type" value="Genomic_DNA"/>
</dbReference>
<dbReference type="AlphaFoldDB" id="A0A445BS24"/>
<protein>
    <recommendedName>
        <fullName evidence="4 11">Beta-galactosidase</fullName>
        <ecNumber evidence="4 11">3.2.1.23</ecNumber>
    </recommendedName>
</protein>
<dbReference type="OrthoDB" id="1657402at2759"/>
<dbReference type="Gene3D" id="3.20.20.80">
    <property type="entry name" value="Glycosidases"/>
    <property type="match status" value="1"/>
</dbReference>
<proteinExistence type="inferred from homology"/>
<keyword evidence="17" id="KW-1185">Reference proteome</keyword>
<keyword evidence="6" id="KW-0964">Secreted</keyword>
<feature type="domain" description="SUEL-type lectin" evidence="15">
    <location>
        <begin position="765"/>
        <end position="856"/>
    </location>
</feature>
<dbReference type="Pfam" id="PF01301">
    <property type="entry name" value="Glyco_hydro_35"/>
    <property type="match status" value="1"/>
</dbReference>
<evidence type="ECO:0000256" key="7">
    <source>
        <dbReference type="ARBA" id="ARBA00022729"/>
    </source>
</evidence>
<evidence type="ECO:0000256" key="5">
    <source>
        <dbReference type="ARBA" id="ARBA00022523"/>
    </source>
</evidence>
<dbReference type="FunFam" id="3.20.20.80:FF:000006">
    <property type="entry name" value="Beta-galactosidase"/>
    <property type="match status" value="1"/>
</dbReference>
<dbReference type="FunFam" id="2.60.120.260:FF:000050">
    <property type="entry name" value="Beta-galactosidase"/>
    <property type="match status" value="1"/>
</dbReference>
<dbReference type="SMR" id="A0A445BS24"/>
<reference evidence="16 17" key="1">
    <citation type="submission" date="2019-01" db="EMBL/GenBank/DDBJ databases">
        <title>Sequencing of cultivated peanut Arachis hypogaea provides insights into genome evolution and oil improvement.</title>
        <authorList>
            <person name="Chen X."/>
        </authorList>
    </citation>
    <scope>NUCLEOTIDE SEQUENCE [LARGE SCALE GENOMIC DNA]</scope>
    <source>
        <strain evidence="17">cv. Fuhuasheng</strain>
        <tissue evidence="16">Leaves</tissue>
    </source>
</reference>
<dbReference type="PANTHER" id="PTHR23421">
    <property type="entry name" value="BETA-GALACTOSIDASE RELATED"/>
    <property type="match status" value="1"/>
</dbReference>
<keyword evidence="8 11" id="KW-0378">Hydrolase</keyword>
<dbReference type="Gramene" id="arahy.Tifrunner.gnm2.ann2.Ah08g035900.1">
    <property type="protein sequence ID" value="arahy.Tifrunner.gnm2.ann2.Ah08g035900.1-CDS"/>
    <property type="gene ID" value="arahy.Tifrunner.gnm2.ann2.Ah08g035900"/>
</dbReference>
<evidence type="ECO:0000256" key="10">
    <source>
        <dbReference type="ARBA" id="ARBA00023295"/>
    </source>
</evidence>
<comment type="subcellular location">
    <subcellularLocation>
        <location evidence="2">Secreted</location>
        <location evidence="2">Extracellular space</location>
        <location evidence="2">Apoplast</location>
    </subcellularLocation>
</comment>
<evidence type="ECO:0000256" key="14">
    <source>
        <dbReference type="SAM" id="SignalP"/>
    </source>
</evidence>
<dbReference type="Pfam" id="PF02140">
    <property type="entry name" value="SUEL_Lectin"/>
    <property type="match status" value="1"/>
</dbReference>
<dbReference type="SUPFAM" id="SSF49785">
    <property type="entry name" value="Galactose-binding domain-like"/>
    <property type="match status" value="2"/>
</dbReference>
<evidence type="ECO:0000256" key="1">
    <source>
        <dbReference type="ARBA" id="ARBA00001412"/>
    </source>
</evidence>
<comment type="similarity">
    <text evidence="3 12">Belongs to the glycosyl hydrolase 35 family.</text>
</comment>
<name>A0A445BS24_ARAHY</name>
<dbReference type="GO" id="GO:0048046">
    <property type="term" value="C:apoplast"/>
    <property type="evidence" value="ECO:0007669"/>
    <property type="project" value="UniProtKB-SubCell"/>
</dbReference>
<dbReference type="CDD" id="cd22842">
    <property type="entry name" value="Gal_Rha_Lectin_BGal"/>
    <property type="match status" value="1"/>
</dbReference>
<feature type="signal peptide" evidence="14">
    <location>
        <begin position="1"/>
        <end position="30"/>
    </location>
</feature>
<keyword evidence="5" id="KW-0052">Apoplast</keyword>
<dbReference type="InterPro" id="IPR019801">
    <property type="entry name" value="Glyco_hydro_35_CS"/>
</dbReference>
<feature type="region of interest" description="Disordered" evidence="13">
    <location>
        <begin position="748"/>
        <end position="772"/>
    </location>
</feature>
<dbReference type="PROSITE" id="PS50228">
    <property type="entry name" value="SUEL_LECTIN"/>
    <property type="match status" value="1"/>
</dbReference>
<keyword evidence="7 14" id="KW-0732">Signal</keyword>
<keyword evidence="9" id="KW-0325">Glycoprotein</keyword>
<dbReference type="InterPro" id="IPR000922">
    <property type="entry name" value="Lectin_gal-bd_dom"/>
</dbReference>
<evidence type="ECO:0000256" key="13">
    <source>
        <dbReference type="SAM" id="MobiDB-lite"/>
    </source>
</evidence>
<sequence>MRIRMAATWGCRSILMFALLLSMMVSSTTAFGLRKRDDSPQNVTYDGRSLFINGRRELLFSGSIHYPRSTPDMWPDLLDKARHGGLNTIQTYVFWNLHEPEKGKFNFEGNADLIKFIKLIQERGMYLILRLGPFIQAEWNHGGLPYWLRDVPGIYFRSNNEPFKLHMKEYVMRIVQMMKDNKFFASQGGPIILAQIENEYNQIQLAYDERGIEYVNWAAQMAVETNIGVPWIMCKQKEAPDPVINSCNGRHCGDTFLGPNKPYKPRVWTENWTVQYRVYGDPVSRRSAEDIGLSMARFFSKDGSVANYYMYHGGTNFGRNAAAFKVTGYYDAAPLDEYGMTKEPKWGHLRDVHRAINLCKKALIYGTSTTQKLNEFHEIRVYEKPGTPICAAFLFNNHSTEAVTINFRGKNFYVPGHSISIIPDCKNEVLNTDNIIAQHNYRTFTRSQLANNHEWEVFSEPIPTTAEVVPGNMTAPPELFTFLKDTTDYAWYTVSFDFDPEDLLKNGTLPNLHIFSFGHGLLAFVNGEYVGSGHGTSERAQFKMLIKGINLKAGKNEISIMAYVTGLHDSGAYMEHRFAGPAEVRIDGLETKMGHIELAKRRFKWGARAGLEGEKKEIYTEKGSKKVSWEKVGEKGRVGPALSWYKTRFTTPEGREPVAIRMTGMKKGMMWVNGNGLGRHWVDYKVRGTDEPSQDVFHIPRSFLNPRDNLLVIFEEEPSNPENIQIELVSRDTVCSYVHDFFAPAVQSWNDKPGDQEGELQTSEPLSKPHASVKCPNKKKIISVDFASFGNPSGDCGSFQLGNCTFDAALTRDVVEKACLGKESCKLPVDPELFGAAPRACSALPFKTIAIQVKCSY</sequence>
<dbReference type="EC" id="3.2.1.23" evidence="4 11"/>
<dbReference type="InterPro" id="IPR048913">
    <property type="entry name" value="BetaGal_gal-bd"/>
</dbReference>
<evidence type="ECO:0000256" key="9">
    <source>
        <dbReference type="ARBA" id="ARBA00023180"/>
    </source>
</evidence>
<dbReference type="PROSITE" id="PS01182">
    <property type="entry name" value="GLYCOSYL_HYDROL_F35"/>
    <property type="match status" value="1"/>
</dbReference>
<dbReference type="GO" id="GO:0030246">
    <property type="term" value="F:carbohydrate binding"/>
    <property type="evidence" value="ECO:0007669"/>
    <property type="project" value="InterPro"/>
</dbReference>
<dbReference type="GO" id="GO:0004565">
    <property type="term" value="F:beta-galactosidase activity"/>
    <property type="evidence" value="ECO:0007669"/>
    <property type="project" value="UniProtKB-EC"/>
</dbReference>
<evidence type="ECO:0000313" key="17">
    <source>
        <dbReference type="Proteomes" id="UP000289738"/>
    </source>
</evidence>
<evidence type="ECO:0000256" key="4">
    <source>
        <dbReference type="ARBA" id="ARBA00012756"/>
    </source>
</evidence>
<dbReference type="Gene3D" id="2.60.120.740">
    <property type="match status" value="1"/>
</dbReference>
<dbReference type="PRINTS" id="PR00742">
    <property type="entry name" value="GLHYDRLASE35"/>
</dbReference>
<dbReference type="InterPro" id="IPR001944">
    <property type="entry name" value="Glycoside_Hdrlase_35"/>
</dbReference>
<evidence type="ECO:0000256" key="11">
    <source>
        <dbReference type="RuleBase" id="RU000675"/>
    </source>
</evidence>
<evidence type="ECO:0000259" key="15">
    <source>
        <dbReference type="PROSITE" id="PS50228"/>
    </source>
</evidence>
<dbReference type="GO" id="GO:0005975">
    <property type="term" value="P:carbohydrate metabolic process"/>
    <property type="evidence" value="ECO:0007669"/>
    <property type="project" value="InterPro"/>
</dbReference>
<dbReference type="InterPro" id="IPR041392">
    <property type="entry name" value="GHD"/>
</dbReference>
<accession>A0A445BS24</accession>
<dbReference type="Proteomes" id="UP000289738">
    <property type="component" value="Chromosome A08"/>
</dbReference>
<comment type="catalytic activity">
    <reaction evidence="1 11">
        <text>Hydrolysis of terminal non-reducing beta-D-galactose residues in beta-D-galactosides.</text>
        <dbReference type="EC" id="3.2.1.23"/>
    </reaction>
</comment>
<evidence type="ECO:0000256" key="8">
    <source>
        <dbReference type="ARBA" id="ARBA00022801"/>
    </source>
</evidence>
<dbReference type="Gene3D" id="2.60.120.260">
    <property type="entry name" value="Galactose-binding domain-like"/>
    <property type="match status" value="1"/>
</dbReference>
<evidence type="ECO:0000256" key="6">
    <source>
        <dbReference type="ARBA" id="ARBA00022525"/>
    </source>
</evidence>
<dbReference type="InterPro" id="IPR031330">
    <property type="entry name" value="Gly_Hdrlase_35_cat"/>
</dbReference>
<dbReference type="SUPFAM" id="SSF51445">
    <property type="entry name" value="(Trans)glycosidases"/>
    <property type="match status" value="1"/>
</dbReference>
<dbReference type="Pfam" id="PF17834">
    <property type="entry name" value="GHD"/>
    <property type="match status" value="1"/>
</dbReference>
<feature type="chain" id="PRO_5019009125" description="Beta-galactosidase" evidence="14">
    <location>
        <begin position="31"/>
        <end position="857"/>
    </location>
</feature>
<organism evidence="16 17">
    <name type="scientific">Arachis hypogaea</name>
    <name type="common">Peanut</name>
    <dbReference type="NCBI Taxonomy" id="3818"/>
    <lineage>
        <taxon>Eukaryota</taxon>
        <taxon>Viridiplantae</taxon>
        <taxon>Streptophyta</taxon>
        <taxon>Embryophyta</taxon>
        <taxon>Tracheophyta</taxon>
        <taxon>Spermatophyta</taxon>
        <taxon>Magnoliopsida</taxon>
        <taxon>eudicotyledons</taxon>
        <taxon>Gunneridae</taxon>
        <taxon>Pentapetalae</taxon>
        <taxon>rosids</taxon>
        <taxon>fabids</taxon>
        <taxon>Fabales</taxon>
        <taxon>Fabaceae</taxon>
        <taxon>Papilionoideae</taxon>
        <taxon>50 kb inversion clade</taxon>
        <taxon>dalbergioids sensu lato</taxon>
        <taxon>Dalbergieae</taxon>
        <taxon>Pterocarpus clade</taxon>
        <taxon>Arachis</taxon>
    </lineage>
</organism>
<evidence type="ECO:0000256" key="3">
    <source>
        <dbReference type="ARBA" id="ARBA00009809"/>
    </source>
</evidence>
<dbReference type="InterPro" id="IPR008979">
    <property type="entry name" value="Galactose-bd-like_sf"/>
</dbReference>
<keyword evidence="10 11" id="KW-0326">Glycosidase</keyword>
<evidence type="ECO:0000313" key="16">
    <source>
        <dbReference type="EMBL" id="RYR41431.1"/>
    </source>
</evidence>